<evidence type="ECO:0000313" key="3">
    <source>
        <dbReference type="EMBL" id="KAJ8881684.1"/>
    </source>
</evidence>
<dbReference type="InterPro" id="IPR002018">
    <property type="entry name" value="CarbesteraseB"/>
</dbReference>
<accession>A0ABQ9HBN0</accession>
<dbReference type="Gene3D" id="3.40.50.1820">
    <property type="entry name" value="alpha/beta hydrolase"/>
    <property type="match status" value="1"/>
</dbReference>
<protein>
    <recommendedName>
        <fullName evidence="2">Carboxylesterase type B domain-containing protein</fullName>
    </recommendedName>
</protein>
<organism evidence="3 4">
    <name type="scientific">Dryococelus australis</name>
    <dbReference type="NCBI Taxonomy" id="614101"/>
    <lineage>
        <taxon>Eukaryota</taxon>
        <taxon>Metazoa</taxon>
        <taxon>Ecdysozoa</taxon>
        <taxon>Arthropoda</taxon>
        <taxon>Hexapoda</taxon>
        <taxon>Insecta</taxon>
        <taxon>Pterygota</taxon>
        <taxon>Neoptera</taxon>
        <taxon>Polyneoptera</taxon>
        <taxon>Phasmatodea</taxon>
        <taxon>Verophasmatodea</taxon>
        <taxon>Anareolatae</taxon>
        <taxon>Phasmatidae</taxon>
        <taxon>Eurycanthinae</taxon>
        <taxon>Dryococelus</taxon>
    </lineage>
</organism>
<dbReference type="Pfam" id="PF00135">
    <property type="entry name" value="COesterase"/>
    <property type="match status" value="1"/>
</dbReference>
<evidence type="ECO:0000313" key="4">
    <source>
        <dbReference type="Proteomes" id="UP001159363"/>
    </source>
</evidence>
<evidence type="ECO:0000259" key="2">
    <source>
        <dbReference type="Pfam" id="PF00135"/>
    </source>
</evidence>
<dbReference type="EMBL" id="JARBHB010000006">
    <property type="protein sequence ID" value="KAJ8881684.1"/>
    <property type="molecule type" value="Genomic_DNA"/>
</dbReference>
<name>A0ABQ9HBN0_9NEOP</name>
<dbReference type="Proteomes" id="UP001159363">
    <property type="component" value="Chromosome 5"/>
</dbReference>
<keyword evidence="1" id="KW-0325">Glycoprotein</keyword>
<gene>
    <name evidence="3" type="ORF">PR048_018170</name>
</gene>
<comment type="caution">
    <text evidence="3">The sequence shown here is derived from an EMBL/GenBank/DDBJ whole genome shotgun (WGS) entry which is preliminary data.</text>
</comment>
<proteinExistence type="predicted"/>
<reference evidence="3 4" key="1">
    <citation type="submission" date="2023-02" db="EMBL/GenBank/DDBJ databases">
        <title>LHISI_Scaffold_Assembly.</title>
        <authorList>
            <person name="Stuart O.P."/>
            <person name="Cleave R."/>
            <person name="Magrath M.J.L."/>
            <person name="Mikheyev A.S."/>
        </authorList>
    </citation>
    <scope>NUCLEOTIDE SEQUENCE [LARGE SCALE GENOMIC DNA]</scope>
    <source>
        <strain evidence="3">Daus_M_001</strain>
        <tissue evidence="3">Leg muscle</tissue>
    </source>
</reference>
<keyword evidence="4" id="KW-1185">Reference proteome</keyword>
<dbReference type="InterPro" id="IPR029058">
    <property type="entry name" value="AB_hydrolase_fold"/>
</dbReference>
<dbReference type="SUPFAM" id="SSF53474">
    <property type="entry name" value="alpha/beta-Hydrolases"/>
    <property type="match status" value="1"/>
</dbReference>
<evidence type="ECO:0000256" key="1">
    <source>
        <dbReference type="ARBA" id="ARBA00023180"/>
    </source>
</evidence>
<feature type="domain" description="Carboxylesterase type B" evidence="2">
    <location>
        <begin position="8"/>
        <end position="82"/>
    </location>
</feature>
<sequence>MKYTFGVITTVHAYVKYSASKTYNYWLTYGNATHRLEFFYVVYGDKVKDDTSSDAALARSVGQLWTNFAKTGVPTASGEITW</sequence>